<dbReference type="GO" id="GO:0005615">
    <property type="term" value="C:extracellular space"/>
    <property type="evidence" value="ECO:0007669"/>
    <property type="project" value="TreeGrafter"/>
</dbReference>
<dbReference type="PANTHER" id="PTHR24264:SF65">
    <property type="entry name" value="SRCR DOMAIN-CONTAINING PROTEIN"/>
    <property type="match status" value="1"/>
</dbReference>
<keyword evidence="8" id="KW-1185">Reference proteome</keyword>
<keyword evidence="2" id="KW-0964">Secreted</keyword>
<dbReference type="Gene3D" id="2.40.10.10">
    <property type="entry name" value="Trypsin-like serine proteases"/>
    <property type="match status" value="2"/>
</dbReference>
<dbReference type="GO" id="GO:0004252">
    <property type="term" value="F:serine-type endopeptidase activity"/>
    <property type="evidence" value="ECO:0007669"/>
    <property type="project" value="InterPro"/>
</dbReference>
<dbReference type="OrthoDB" id="6412679at2759"/>
<dbReference type="SMART" id="SM00020">
    <property type="entry name" value="Tryp_SPc"/>
    <property type="match status" value="1"/>
</dbReference>
<dbReference type="GO" id="GO:0006508">
    <property type="term" value="P:proteolysis"/>
    <property type="evidence" value="ECO:0007669"/>
    <property type="project" value="UniProtKB-KW"/>
</dbReference>
<dbReference type="SUPFAM" id="SSF50494">
    <property type="entry name" value="Trypsin-like serine proteases"/>
    <property type="match status" value="2"/>
</dbReference>
<proteinExistence type="predicted"/>
<dbReference type="EMBL" id="BMAW01112158">
    <property type="protein sequence ID" value="GFT51212.1"/>
    <property type="molecule type" value="Genomic_DNA"/>
</dbReference>
<evidence type="ECO:0000256" key="4">
    <source>
        <dbReference type="ARBA" id="ARBA00022801"/>
    </source>
</evidence>
<dbReference type="PANTHER" id="PTHR24264">
    <property type="entry name" value="TRYPSIN-RELATED"/>
    <property type="match status" value="1"/>
</dbReference>
<dbReference type="Pfam" id="PF00089">
    <property type="entry name" value="Trypsin"/>
    <property type="match status" value="2"/>
</dbReference>
<evidence type="ECO:0000259" key="6">
    <source>
        <dbReference type="PROSITE" id="PS50240"/>
    </source>
</evidence>
<feature type="domain" description="Peptidase S1" evidence="6">
    <location>
        <begin position="1"/>
        <end position="117"/>
    </location>
</feature>
<gene>
    <name evidence="7" type="primary">NCL1_34337</name>
    <name evidence="7" type="ORF">NPIL_83211</name>
</gene>
<feature type="domain" description="Peptidase S1" evidence="6">
    <location>
        <begin position="150"/>
        <end position="330"/>
    </location>
</feature>
<keyword evidence="4" id="KW-0378">Hydrolase</keyword>
<evidence type="ECO:0000313" key="8">
    <source>
        <dbReference type="Proteomes" id="UP000887013"/>
    </source>
</evidence>
<reference evidence="7" key="1">
    <citation type="submission" date="2020-08" db="EMBL/GenBank/DDBJ databases">
        <title>Multicomponent nature underlies the extraordinary mechanical properties of spider dragline silk.</title>
        <authorList>
            <person name="Kono N."/>
            <person name="Nakamura H."/>
            <person name="Mori M."/>
            <person name="Yoshida Y."/>
            <person name="Ohtoshi R."/>
            <person name="Malay A.D."/>
            <person name="Moran D.A.P."/>
            <person name="Tomita M."/>
            <person name="Numata K."/>
            <person name="Arakawa K."/>
        </authorList>
    </citation>
    <scope>NUCLEOTIDE SEQUENCE</scope>
</reference>
<dbReference type="AlphaFoldDB" id="A0A8X6P4I8"/>
<dbReference type="PROSITE" id="PS50240">
    <property type="entry name" value="TRYPSIN_DOM"/>
    <property type="match status" value="2"/>
</dbReference>
<feature type="non-terminal residue" evidence="7">
    <location>
        <position position="1"/>
    </location>
</feature>
<evidence type="ECO:0000256" key="5">
    <source>
        <dbReference type="ARBA" id="ARBA00022825"/>
    </source>
</evidence>
<accession>A0A8X6P4I8</accession>
<dbReference type="CDD" id="cd00190">
    <property type="entry name" value="Tryp_SPc"/>
    <property type="match status" value="1"/>
</dbReference>
<evidence type="ECO:0000313" key="7">
    <source>
        <dbReference type="EMBL" id="GFT51212.1"/>
    </source>
</evidence>
<comment type="subcellular location">
    <subcellularLocation>
        <location evidence="1">Secreted</location>
    </subcellularLocation>
</comment>
<sequence>EIHRASLTTHNCSCGKENVPETERITGGKTVDPPNRYPWMNRKKEATEETICNFVTALKGSILGSDIMGDSGGSLFVKRGGQWYSVGIVSWGRSCGLLPGVYTRVTEYLDWIATEIKDSPACSQEAGIQPPVKPNLDNCGIPNKMEKLRIAGGVETSPFEFPWMAKITYKNTFLGSGALISPKFVLTAASIFDGRKLNNTSDINVFLGKHRITTVSEPNEKRFKVKVVHIHIRYNIPTIHNNDLALIRLEQPAGSQYRPICLPQRGARYPPKTVLSIAGWGGVRTGLPESTFLRKANTNVLSFGECKKTYPQWFNTRMICVNSPKVDACQ</sequence>
<dbReference type="InterPro" id="IPR001254">
    <property type="entry name" value="Trypsin_dom"/>
</dbReference>
<protein>
    <submittedName>
        <fullName evidence="7">Chymotrypsin B</fullName>
    </submittedName>
</protein>
<dbReference type="InterPro" id="IPR043504">
    <property type="entry name" value="Peptidase_S1_PA_chymotrypsin"/>
</dbReference>
<keyword evidence="5" id="KW-0720">Serine protease</keyword>
<feature type="non-terminal residue" evidence="7">
    <location>
        <position position="330"/>
    </location>
</feature>
<evidence type="ECO:0000256" key="1">
    <source>
        <dbReference type="ARBA" id="ARBA00004613"/>
    </source>
</evidence>
<organism evidence="7 8">
    <name type="scientific">Nephila pilipes</name>
    <name type="common">Giant wood spider</name>
    <name type="synonym">Nephila maculata</name>
    <dbReference type="NCBI Taxonomy" id="299642"/>
    <lineage>
        <taxon>Eukaryota</taxon>
        <taxon>Metazoa</taxon>
        <taxon>Ecdysozoa</taxon>
        <taxon>Arthropoda</taxon>
        <taxon>Chelicerata</taxon>
        <taxon>Arachnida</taxon>
        <taxon>Araneae</taxon>
        <taxon>Araneomorphae</taxon>
        <taxon>Entelegynae</taxon>
        <taxon>Araneoidea</taxon>
        <taxon>Nephilidae</taxon>
        <taxon>Nephila</taxon>
    </lineage>
</organism>
<dbReference type="InterPro" id="IPR009003">
    <property type="entry name" value="Peptidase_S1_PA"/>
</dbReference>
<evidence type="ECO:0000256" key="3">
    <source>
        <dbReference type="ARBA" id="ARBA00022670"/>
    </source>
</evidence>
<comment type="caution">
    <text evidence="7">The sequence shown here is derived from an EMBL/GenBank/DDBJ whole genome shotgun (WGS) entry which is preliminary data.</text>
</comment>
<keyword evidence="3" id="KW-0645">Protease</keyword>
<name>A0A8X6P4I8_NEPPI</name>
<evidence type="ECO:0000256" key="2">
    <source>
        <dbReference type="ARBA" id="ARBA00022525"/>
    </source>
</evidence>
<dbReference type="InterPro" id="IPR050127">
    <property type="entry name" value="Serine_Proteases_S1"/>
</dbReference>
<dbReference type="Proteomes" id="UP000887013">
    <property type="component" value="Unassembled WGS sequence"/>
</dbReference>